<feature type="chain" id="PRO_5043723363" evidence="1">
    <location>
        <begin position="27"/>
        <end position="357"/>
    </location>
</feature>
<dbReference type="InterPro" id="IPR018392">
    <property type="entry name" value="LysM"/>
</dbReference>
<evidence type="ECO:0000313" key="4">
    <source>
        <dbReference type="Proteomes" id="UP001170717"/>
    </source>
</evidence>
<dbReference type="SUPFAM" id="SSF54106">
    <property type="entry name" value="LysM domain"/>
    <property type="match status" value="1"/>
</dbReference>
<dbReference type="PANTHER" id="PTHR34700">
    <property type="entry name" value="POTASSIUM BINDING PROTEIN KBP"/>
    <property type="match status" value="1"/>
</dbReference>
<gene>
    <name evidence="3" type="ORF">Q4527_04495</name>
</gene>
<dbReference type="SMART" id="SM00257">
    <property type="entry name" value="LysM"/>
    <property type="match status" value="1"/>
</dbReference>
<evidence type="ECO:0000313" key="3">
    <source>
        <dbReference type="EMBL" id="MDO6576635.1"/>
    </source>
</evidence>
<accession>A0AAW7YYU7</accession>
<dbReference type="InterPro" id="IPR052196">
    <property type="entry name" value="Bact_Kbp"/>
</dbReference>
<keyword evidence="1" id="KW-0732">Signal</keyword>
<dbReference type="Gene3D" id="3.10.350.10">
    <property type="entry name" value="LysM domain"/>
    <property type="match status" value="1"/>
</dbReference>
<organism evidence="3 4">
    <name type="scientific">Alteromonas stellipolaris</name>
    <dbReference type="NCBI Taxonomy" id="233316"/>
    <lineage>
        <taxon>Bacteria</taxon>
        <taxon>Pseudomonadati</taxon>
        <taxon>Pseudomonadota</taxon>
        <taxon>Gammaproteobacteria</taxon>
        <taxon>Alteromonadales</taxon>
        <taxon>Alteromonadaceae</taxon>
        <taxon>Alteromonas/Salinimonas group</taxon>
        <taxon>Alteromonas</taxon>
    </lineage>
</organism>
<dbReference type="RefSeq" id="WP_303538052.1">
    <property type="nucleotide sequence ID" value="NZ_JAUOQI010000003.1"/>
</dbReference>
<proteinExistence type="predicted"/>
<dbReference type="Pfam" id="PF01476">
    <property type="entry name" value="LysM"/>
    <property type="match status" value="1"/>
</dbReference>
<dbReference type="Proteomes" id="UP001170717">
    <property type="component" value="Unassembled WGS sequence"/>
</dbReference>
<dbReference type="InterPro" id="IPR036779">
    <property type="entry name" value="LysM_dom_sf"/>
</dbReference>
<feature type="signal peptide" evidence="1">
    <location>
        <begin position="1"/>
        <end position="26"/>
    </location>
</feature>
<reference evidence="3" key="1">
    <citation type="submission" date="2023-07" db="EMBL/GenBank/DDBJ databases">
        <title>Genome content predicts the carbon catabolic preferences of heterotrophic bacteria.</title>
        <authorList>
            <person name="Gralka M."/>
        </authorList>
    </citation>
    <scope>NUCLEOTIDE SEQUENCE</scope>
    <source>
        <strain evidence="3">F2M12</strain>
    </source>
</reference>
<dbReference type="CDD" id="cd00118">
    <property type="entry name" value="LysM"/>
    <property type="match status" value="1"/>
</dbReference>
<dbReference type="AlphaFoldDB" id="A0AAW7YYU7"/>
<comment type="caution">
    <text evidence="3">The sequence shown here is derived from an EMBL/GenBank/DDBJ whole genome shotgun (WGS) entry which is preliminary data.</text>
</comment>
<dbReference type="PANTHER" id="PTHR34700:SF8">
    <property type="entry name" value="POTASSIUM BINDING PROTEIN KBP"/>
    <property type="match status" value="1"/>
</dbReference>
<protein>
    <submittedName>
        <fullName evidence="3">LysM domain-containing protein</fullName>
    </submittedName>
</protein>
<evidence type="ECO:0000256" key="1">
    <source>
        <dbReference type="SAM" id="SignalP"/>
    </source>
</evidence>
<feature type="domain" description="LysM" evidence="2">
    <location>
        <begin position="35"/>
        <end position="83"/>
    </location>
</feature>
<name>A0AAW7YYU7_9ALTE</name>
<dbReference type="EMBL" id="JAUOQI010000003">
    <property type="protein sequence ID" value="MDO6576635.1"/>
    <property type="molecule type" value="Genomic_DNA"/>
</dbReference>
<evidence type="ECO:0000259" key="2">
    <source>
        <dbReference type="PROSITE" id="PS51782"/>
    </source>
</evidence>
<dbReference type="PROSITE" id="PS51782">
    <property type="entry name" value="LYSM"/>
    <property type="match status" value="1"/>
</dbReference>
<sequence>MKNRLKNVTRAMVIVVACFAAFSAMAKPLKESAPDTYTVQQGDTLWGIANLFLNQPWLWPELWRHNTQIDNPHLIYPGDVISVSYINGEPVFSINRDKPTLVLSPGSTRRVKSTSIETLSWSVLAPYIKQHTLVSEEEYELLPHLLGNHDGNVSFVSNDLVVSQKENRTEDQYQVVRKQSIIRNMQGKVLGVQLTHVAKASLENDVSLPNARMVKLSDSNQEAKRGDKLLTGNFTLDDDLVLQEATSQRGFVIGDLHDHDLLGRYDVAVLDLGARELTAGTVMGIYAGGPDIIDGEEPQYASNRDVIKGNGLFTDKVQQPALKIGEVIVFKTFDSASYGIITRAKEGVRRGFIVAKP</sequence>